<dbReference type="InterPro" id="IPR006734">
    <property type="entry name" value="PLATZ"/>
</dbReference>
<dbReference type="AlphaFoldDB" id="A0AAP0JKI9"/>
<dbReference type="PANTHER" id="PTHR31065:SF35">
    <property type="entry name" value="PLATZ TRANSCRIPTION FACTOR FAMILY PROTEIN"/>
    <property type="match status" value="1"/>
</dbReference>
<evidence type="ECO:0000313" key="3">
    <source>
        <dbReference type="Proteomes" id="UP001420932"/>
    </source>
</evidence>
<organism evidence="2 3">
    <name type="scientific">Stephania yunnanensis</name>
    <dbReference type="NCBI Taxonomy" id="152371"/>
    <lineage>
        <taxon>Eukaryota</taxon>
        <taxon>Viridiplantae</taxon>
        <taxon>Streptophyta</taxon>
        <taxon>Embryophyta</taxon>
        <taxon>Tracheophyta</taxon>
        <taxon>Spermatophyta</taxon>
        <taxon>Magnoliopsida</taxon>
        <taxon>Ranunculales</taxon>
        <taxon>Menispermaceae</taxon>
        <taxon>Menispermoideae</taxon>
        <taxon>Cissampelideae</taxon>
        <taxon>Stephania</taxon>
    </lineage>
</organism>
<name>A0AAP0JKI9_9MAGN</name>
<dbReference type="Proteomes" id="UP001420932">
    <property type="component" value="Unassembled WGS sequence"/>
</dbReference>
<protein>
    <recommendedName>
        <fullName evidence="4">PLATZ transcription factor family protein</fullName>
    </recommendedName>
</protein>
<gene>
    <name evidence="2" type="ORF">Syun_014899</name>
</gene>
<accession>A0AAP0JKI9</accession>
<reference evidence="2 3" key="1">
    <citation type="submission" date="2024-01" db="EMBL/GenBank/DDBJ databases">
        <title>Genome assemblies of Stephania.</title>
        <authorList>
            <person name="Yang L."/>
        </authorList>
    </citation>
    <scope>NUCLEOTIDE SEQUENCE [LARGE SCALE GENOMIC DNA]</scope>
    <source>
        <strain evidence="2">YNDBR</strain>
        <tissue evidence="2">Leaf</tissue>
    </source>
</reference>
<comment type="caution">
    <text evidence="2">The sequence shown here is derived from an EMBL/GenBank/DDBJ whole genome shotgun (WGS) entry which is preliminary data.</text>
</comment>
<feature type="region of interest" description="Disordered" evidence="1">
    <location>
        <begin position="220"/>
        <end position="239"/>
    </location>
</feature>
<evidence type="ECO:0000313" key="2">
    <source>
        <dbReference type="EMBL" id="KAK9135569.1"/>
    </source>
</evidence>
<keyword evidence="3" id="KW-1185">Reference proteome</keyword>
<sequence length="239" mass="27175">MVKQIDPMGHIENEDLVPMWVKPMLKSRYFTTCLLHAHSNKSECNFFCIDCHDNNALCSYCLKHHQHHRILQIRRSSYHDVIRVSEIQRYIDVSGVQNYVINSAKIVFLNERPQHRVGRGFGSTNNSCQICCRALLEPFKFCSLGCKVEGMSREGGDAHVTLMLPWEFNQQTTLSQFKYSSSSTSSSSSSTSLKKIQIGFKSDGCGGELKDDDFTPVTPPIINYRKGKPRKGIPHRAPF</sequence>
<feature type="compositionally biased region" description="Basic residues" evidence="1">
    <location>
        <begin position="225"/>
        <end position="239"/>
    </location>
</feature>
<proteinExistence type="predicted"/>
<dbReference type="PANTHER" id="PTHR31065">
    <property type="entry name" value="PLATZ TRANSCRIPTION FACTOR FAMILY PROTEIN"/>
    <property type="match status" value="1"/>
</dbReference>
<dbReference type="EMBL" id="JBBNAF010000006">
    <property type="protein sequence ID" value="KAK9135569.1"/>
    <property type="molecule type" value="Genomic_DNA"/>
</dbReference>
<evidence type="ECO:0000256" key="1">
    <source>
        <dbReference type="SAM" id="MobiDB-lite"/>
    </source>
</evidence>
<evidence type="ECO:0008006" key="4">
    <source>
        <dbReference type="Google" id="ProtNLM"/>
    </source>
</evidence>
<dbReference type="Pfam" id="PF04640">
    <property type="entry name" value="PLATZ"/>
    <property type="match status" value="1"/>
</dbReference>